<dbReference type="Gene3D" id="1.20.140.160">
    <property type="match status" value="1"/>
</dbReference>
<reference evidence="6 7" key="1">
    <citation type="submission" date="2020-08" db="EMBL/GenBank/DDBJ databases">
        <authorList>
            <person name="Liu C."/>
            <person name="Sun Q."/>
        </authorList>
    </citation>
    <scope>NUCLEOTIDE SEQUENCE [LARGE SCALE GENOMIC DNA]</scope>
    <source>
        <strain evidence="6 7">NSJ-61</strain>
    </source>
</reference>
<dbReference type="PANTHER" id="PTHR30385">
    <property type="entry name" value="SIGMA FACTOR F FLAGELLAR"/>
    <property type="match status" value="1"/>
</dbReference>
<gene>
    <name evidence="6" type="ORF">H9Q80_18960</name>
</gene>
<evidence type="ECO:0000256" key="1">
    <source>
        <dbReference type="ARBA" id="ARBA00023015"/>
    </source>
</evidence>
<evidence type="ECO:0000256" key="2">
    <source>
        <dbReference type="ARBA" id="ARBA00023082"/>
    </source>
</evidence>
<sequence length="160" mass="19714">MKRKEHGGEKMLNDFRKNDFWVLHEENKDTYYLRINDEWVEVTKSVYSVYKNSYQKAYRDQIRETDKITHYENADDLYPYIPDKPEKNTMDKIIEKETKQLLQQIILKLPEEEQRIIIAIYFEDMTEREIAKELHMSQQKLHYRKKKILEKLKNFLSKDF</sequence>
<dbReference type="SUPFAM" id="SSF88659">
    <property type="entry name" value="Sigma3 and sigma4 domains of RNA polymerase sigma factors"/>
    <property type="match status" value="1"/>
</dbReference>
<keyword evidence="2" id="KW-0731">Sigma factor</keyword>
<name>A0A7G9GNA9_9FIRM</name>
<proteinExistence type="predicted"/>
<evidence type="ECO:0000313" key="7">
    <source>
        <dbReference type="Proteomes" id="UP000515856"/>
    </source>
</evidence>
<keyword evidence="7" id="KW-1185">Reference proteome</keyword>
<keyword evidence="4" id="KW-0804">Transcription</keyword>
<protein>
    <submittedName>
        <fullName evidence="6">Sigma-70 family RNA polymerase sigma factor</fullName>
    </submittedName>
</protein>
<dbReference type="NCBIfam" id="TIGR02937">
    <property type="entry name" value="sigma70-ECF"/>
    <property type="match status" value="1"/>
</dbReference>
<dbReference type="Pfam" id="PF08281">
    <property type="entry name" value="Sigma70_r4_2"/>
    <property type="match status" value="1"/>
</dbReference>
<dbReference type="InterPro" id="IPR013324">
    <property type="entry name" value="RNA_pol_sigma_r3/r4-like"/>
</dbReference>
<dbReference type="GO" id="GO:0006352">
    <property type="term" value="P:DNA-templated transcription initiation"/>
    <property type="evidence" value="ECO:0007669"/>
    <property type="project" value="InterPro"/>
</dbReference>
<dbReference type="CDD" id="cd06171">
    <property type="entry name" value="Sigma70_r4"/>
    <property type="match status" value="1"/>
</dbReference>
<dbReference type="Proteomes" id="UP000515856">
    <property type="component" value="Chromosome"/>
</dbReference>
<dbReference type="GO" id="GO:0016987">
    <property type="term" value="F:sigma factor activity"/>
    <property type="evidence" value="ECO:0007669"/>
    <property type="project" value="UniProtKB-KW"/>
</dbReference>
<keyword evidence="3" id="KW-0238">DNA-binding</keyword>
<accession>A0A7G9GNA9</accession>
<feature type="domain" description="RNA polymerase sigma factor 70 region 4 type 2" evidence="5">
    <location>
        <begin position="100"/>
        <end position="152"/>
    </location>
</feature>
<organism evidence="6 7">
    <name type="scientific">[Eubacterium] hominis</name>
    <dbReference type="NCBI Taxonomy" id="2764325"/>
    <lineage>
        <taxon>Bacteria</taxon>
        <taxon>Bacillati</taxon>
        <taxon>Bacillota</taxon>
        <taxon>Erysipelotrichia</taxon>
        <taxon>Erysipelotrichales</taxon>
        <taxon>Erysipelotrichaceae</taxon>
        <taxon>Amedibacillus</taxon>
    </lineage>
</organism>
<dbReference type="AlphaFoldDB" id="A0A7G9GNA9"/>
<evidence type="ECO:0000256" key="4">
    <source>
        <dbReference type="ARBA" id="ARBA00023163"/>
    </source>
</evidence>
<dbReference type="InterPro" id="IPR013249">
    <property type="entry name" value="RNA_pol_sigma70_r4_t2"/>
</dbReference>
<keyword evidence="1" id="KW-0805">Transcription regulation</keyword>
<dbReference type="KEGG" id="ehn:H9Q80_18960"/>
<dbReference type="GO" id="GO:0003677">
    <property type="term" value="F:DNA binding"/>
    <property type="evidence" value="ECO:0007669"/>
    <property type="project" value="UniProtKB-KW"/>
</dbReference>
<dbReference type="EMBL" id="CP060636">
    <property type="protein sequence ID" value="QNM12291.1"/>
    <property type="molecule type" value="Genomic_DNA"/>
</dbReference>
<dbReference type="InterPro" id="IPR014284">
    <property type="entry name" value="RNA_pol_sigma-70_dom"/>
</dbReference>
<evidence type="ECO:0000313" key="6">
    <source>
        <dbReference type="EMBL" id="QNM12291.1"/>
    </source>
</evidence>
<evidence type="ECO:0000259" key="5">
    <source>
        <dbReference type="Pfam" id="PF08281"/>
    </source>
</evidence>
<dbReference type="RefSeq" id="WP_128125091.1">
    <property type="nucleotide sequence ID" value="NZ_CP060636.1"/>
</dbReference>
<evidence type="ECO:0000256" key="3">
    <source>
        <dbReference type="ARBA" id="ARBA00023125"/>
    </source>
</evidence>